<name>A0ABQ4D290_9ACTN</name>
<keyword evidence="3" id="KW-1185">Reference proteome</keyword>
<organism evidence="2 3">
    <name type="scientific">Asanoa siamensis</name>
    <dbReference type="NCBI Taxonomy" id="926357"/>
    <lineage>
        <taxon>Bacteria</taxon>
        <taxon>Bacillati</taxon>
        <taxon>Actinomycetota</taxon>
        <taxon>Actinomycetes</taxon>
        <taxon>Micromonosporales</taxon>
        <taxon>Micromonosporaceae</taxon>
        <taxon>Asanoa</taxon>
    </lineage>
</organism>
<dbReference type="InterPro" id="IPR000073">
    <property type="entry name" value="AB_hydrolase_1"/>
</dbReference>
<dbReference type="PANTHER" id="PTHR43433">
    <property type="entry name" value="HYDROLASE, ALPHA/BETA FOLD FAMILY PROTEIN"/>
    <property type="match status" value="1"/>
</dbReference>
<reference evidence="2 3" key="1">
    <citation type="submission" date="2021-01" db="EMBL/GenBank/DDBJ databases">
        <title>Whole genome shotgun sequence of Asanoa siamensis NBRC 107932.</title>
        <authorList>
            <person name="Komaki H."/>
            <person name="Tamura T."/>
        </authorList>
    </citation>
    <scope>NUCLEOTIDE SEQUENCE [LARGE SCALE GENOMIC DNA]</scope>
    <source>
        <strain evidence="2 3">NBRC 107932</strain>
    </source>
</reference>
<accession>A0ABQ4D290</accession>
<dbReference type="SUPFAM" id="SSF53474">
    <property type="entry name" value="alpha/beta-Hydrolases"/>
    <property type="match status" value="1"/>
</dbReference>
<dbReference type="PANTHER" id="PTHR43433:SF5">
    <property type="entry name" value="AB HYDROLASE-1 DOMAIN-CONTAINING PROTEIN"/>
    <property type="match status" value="1"/>
</dbReference>
<dbReference type="InterPro" id="IPR050471">
    <property type="entry name" value="AB_hydrolase"/>
</dbReference>
<proteinExistence type="predicted"/>
<evidence type="ECO:0000259" key="1">
    <source>
        <dbReference type="Pfam" id="PF00561"/>
    </source>
</evidence>
<comment type="caution">
    <text evidence="2">The sequence shown here is derived from an EMBL/GenBank/DDBJ whole genome shotgun (WGS) entry which is preliminary data.</text>
</comment>
<dbReference type="Pfam" id="PF00561">
    <property type="entry name" value="Abhydrolase_1"/>
    <property type="match status" value="1"/>
</dbReference>
<evidence type="ECO:0000313" key="2">
    <source>
        <dbReference type="EMBL" id="GIF77659.1"/>
    </source>
</evidence>
<gene>
    <name evidence="2" type="ORF">Asi02nite_71770</name>
</gene>
<protein>
    <recommendedName>
        <fullName evidence="1">AB hydrolase-1 domain-containing protein</fullName>
    </recommendedName>
</protein>
<dbReference type="EMBL" id="BONE01000098">
    <property type="protein sequence ID" value="GIF77659.1"/>
    <property type="molecule type" value="Genomic_DNA"/>
</dbReference>
<feature type="domain" description="AB hydrolase-1" evidence="1">
    <location>
        <begin position="24"/>
        <end position="268"/>
    </location>
</feature>
<dbReference type="RefSeq" id="WP_203718515.1">
    <property type="nucleotide sequence ID" value="NZ_BONE01000098.1"/>
</dbReference>
<sequence>MTEQLVAVGDATLCAETFGAPGDPAILLIAGAASSMDFWPAEFCAALAEPGRFVVRYDHRDTGRSTSYPAGQPGYTGVELTTDVIALLDGLGIDRVHLVGVSMGAGISQELALRHPDRVASITLMATSAAAPRPKGAPPLPPPADRIQAMFSDSGDQPQPDWTDRTAAIDRLVADLATFGGSVTTNPAETRELATRAYDRTADFAASQTNHWILTGDGPPLPGGLADIAVPTLVLHGTEDPMFPLPHGEALAREIPGARLVPLPGVGHEHPPRQVWPIVLPAIVAHTAGQ</sequence>
<dbReference type="Proteomes" id="UP000604117">
    <property type="component" value="Unassembled WGS sequence"/>
</dbReference>
<dbReference type="InterPro" id="IPR029058">
    <property type="entry name" value="AB_hydrolase_fold"/>
</dbReference>
<evidence type="ECO:0000313" key="3">
    <source>
        <dbReference type="Proteomes" id="UP000604117"/>
    </source>
</evidence>
<dbReference type="Gene3D" id="3.40.50.1820">
    <property type="entry name" value="alpha/beta hydrolase"/>
    <property type="match status" value="1"/>
</dbReference>